<evidence type="ECO:0000256" key="1">
    <source>
        <dbReference type="ARBA" id="ARBA00004123"/>
    </source>
</evidence>
<gene>
    <name evidence="9" type="primary">LOC100369630</name>
</gene>
<dbReference type="PANTHER" id="PTHR22731">
    <property type="entry name" value="RIBONUCLEASES P/MRP PROTEIN SUBUNIT POP1"/>
    <property type="match status" value="1"/>
</dbReference>
<feature type="compositionally biased region" description="Basic residues" evidence="4">
    <location>
        <begin position="130"/>
        <end position="140"/>
    </location>
</feature>
<keyword evidence="2" id="KW-0819">tRNA processing</keyword>
<dbReference type="Pfam" id="PF08170">
    <property type="entry name" value="POPLD"/>
    <property type="match status" value="1"/>
</dbReference>
<dbReference type="InterPro" id="IPR012590">
    <property type="entry name" value="POPLD_dom"/>
</dbReference>
<comment type="subcellular location">
    <subcellularLocation>
        <location evidence="1">Nucleus</location>
    </subcellularLocation>
</comment>
<dbReference type="InterPro" id="IPR055079">
    <property type="entry name" value="POP1_C"/>
</dbReference>
<evidence type="ECO:0000259" key="7">
    <source>
        <dbReference type="Pfam" id="PF22770"/>
    </source>
</evidence>
<evidence type="ECO:0000256" key="4">
    <source>
        <dbReference type="SAM" id="MobiDB-lite"/>
    </source>
</evidence>
<keyword evidence="8" id="KW-1185">Reference proteome</keyword>
<feature type="domain" description="Pop1 N-terminal" evidence="5">
    <location>
        <begin position="128"/>
        <end position="211"/>
    </location>
</feature>
<protein>
    <submittedName>
        <fullName evidence="9">Ribonucleases P/MRP protein subunit POP1-like</fullName>
    </submittedName>
</protein>
<feature type="compositionally biased region" description="Polar residues" evidence="4">
    <location>
        <begin position="1"/>
        <end position="11"/>
    </location>
</feature>
<evidence type="ECO:0000256" key="2">
    <source>
        <dbReference type="ARBA" id="ARBA00022694"/>
    </source>
</evidence>
<proteinExistence type="predicted"/>
<dbReference type="Gene3D" id="3.30.1360.120">
    <property type="entry name" value="Probable tRNA modification gtpase trme, domain 1"/>
    <property type="match status" value="1"/>
</dbReference>
<accession>A0ABM0GUF7</accession>
<dbReference type="GeneID" id="100369630"/>
<organism evidence="8 9">
    <name type="scientific">Saccoglossus kowalevskii</name>
    <name type="common">Acorn worm</name>
    <dbReference type="NCBI Taxonomy" id="10224"/>
    <lineage>
        <taxon>Eukaryota</taxon>
        <taxon>Metazoa</taxon>
        <taxon>Hemichordata</taxon>
        <taxon>Enteropneusta</taxon>
        <taxon>Harrimaniidae</taxon>
        <taxon>Saccoglossus</taxon>
    </lineage>
</organism>
<feature type="region of interest" description="Disordered" evidence="4">
    <location>
        <begin position="1"/>
        <end position="39"/>
    </location>
</feature>
<evidence type="ECO:0000313" key="9">
    <source>
        <dbReference type="RefSeq" id="XP_002737579.1"/>
    </source>
</evidence>
<feature type="region of interest" description="Disordered" evidence="4">
    <location>
        <begin position="109"/>
        <end position="141"/>
    </location>
</feature>
<dbReference type="Proteomes" id="UP000694865">
    <property type="component" value="Unplaced"/>
</dbReference>
<evidence type="ECO:0000256" key="3">
    <source>
        <dbReference type="ARBA" id="ARBA00023242"/>
    </source>
</evidence>
<dbReference type="InterPro" id="IPR009723">
    <property type="entry name" value="Pop1_N"/>
</dbReference>
<dbReference type="Pfam" id="PF06978">
    <property type="entry name" value="POP1_N"/>
    <property type="match status" value="1"/>
</dbReference>
<evidence type="ECO:0000313" key="8">
    <source>
        <dbReference type="Proteomes" id="UP000694865"/>
    </source>
</evidence>
<dbReference type="InterPro" id="IPR039182">
    <property type="entry name" value="Pop1"/>
</dbReference>
<dbReference type="InterPro" id="IPR027266">
    <property type="entry name" value="TrmE/GcvT-like"/>
</dbReference>
<dbReference type="PANTHER" id="PTHR22731:SF3">
    <property type="entry name" value="RIBONUCLEASES P_MRP PROTEIN SUBUNIT POP1"/>
    <property type="match status" value="1"/>
</dbReference>
<sequence>MESETKSNPGQYISEKAKESEKRGHKRKRAQDSFIKMKPNEQEDDWLSLAPRCINVADFAEARATEINTMMKAMNNISGGRRIFQKLPRHMRRRAMSHNVKRLPRRLRARAEAEVQKHKRANKQDSGAAKRSRRHRRRPKNLFAEYERRKRKHIWLETHIWHAKRFHMSEKWGYKIPHHPNEKSVRASYRALAKHCLIQDISYYGVIEVTGPQGYLLKSLAHLTNTDSGLTFASLSYLGGKRHGTTMLYQYDKYPYSAISVVNFLWKCLSCECDDRVAIKEETNTDAADKFSSTESRQLWMWVHPSSYETVLNEIVKMFHAKPVMEKMKKKRTQIDKGSDGVEDTGDESSLDFTKTDRQFKNSCVHIRTLKFDLLRFRLQGPLSHSVLLDVLQSAEVKCSDIEECEKMKWWESYYEDTQNAAVHDRQKEVWKNLKNIRTSSELSPGCVLSLTVKDPRLLLPQKKTKVMTAVENTTEPLANERIDLCRRFPDGISQSPIWEKKARKKASVEKFSIDELNKKRAEHLIPGTVLQLGREESRIPILLLHNPGKLEDVKEQMSCQEMQNSLGFGGGWDIVIPSGWGMAFWIALIYRGARAGGEREAQSASAQQGLPYFPYDFPDTLAYNETSNLRKNELESKYSRYPPDKRTNYAKFGVVAPFCSPWEQLVVEWNDTSVSISAKEQTSSIDVDASEMVLNELKVDDMAVTDSVPRDAVYVLRSRSRLRHLAKSCHRYKNMGKDCITSSLSSVLKGDSHALVCVSLRMVHRGVPALFGMVCLADSDDLQQLYRDKNYGGPLETLHKDPSLILKKLDKKCKKRKTKLDTEVKAALVAEINASNSLVSSVKNSCNRQIIGYVCKGSHTFSTGTGCALAYCTIPGLIKMLGDKPASCHAVVLVRNIKSLQYRFAYLSVLTKCW</sequence>
<feature type="domain" description="POP1 C-terminal" evidence="7">
    <location>
        <begin position="755"/>
        <end position="911"/>
    </location>
</feature>
<dbReference type="Pfam" id="PF22770">
    <property type="entry name" value="POP1_C"/>
    <property type="match status" value="1"/>
</dbReference>
<evidence type="ECO:0000259" key="5">
    <source>
        <dbReference type="Pfam" id="PF06978"/>
    </source>
</evidence>
<keyword evidence="3" id="KW-0539">Nucleus</keyword>
<feature type="domain" description="POPLD" evidence="6">
    <location>
        <begin position="572"/>
        <end position="663"/>
    </location>
</feature>
<dbReference type="SUPFAM" id="SSF103025">
    <property type="entry name" value="Folate-binding domain"/>
    <property type="match status" value="1"/>
</dbReference>
<dbReference type="RefSeq" id="XP_002737579.1">
    <property type="nucleotide sequence ID" value="XM_002737533.2"/>
</dbReference>
<reference evidence="9" key="1">
    <citation type="submission" date="2025-08" db="UniProtKB">
        <authorList>
            <consortium name="RefSeq"/>
        </authorList>
    </citation>
    <scope>IDENTIFICATION</scope>
    <source>
        <tissue evidence="9">Testes</tissue>
    </source>
</reference>
<name>A0ABM0GUF7_SACKO</name>
<evidence type="ECO:0000259" key="6">
    <source>
        <dbReference type="Pfam" id="PF08170"/>
    </source>
</evidence>